<proteinExistence type="predicted"/>
<dbReference type="PANTHER" id="PTHR36617:SF5">
    <property type="entry name" value="OS05G0421675 PROTEIN"/>
    <property type="match status" value="1"/>
</dbReference>
<dbReference type="AlphaFoldDB" id="A0AAE0AGU8"/>
<evidence type="ECO:0000313" key="2">
    <source>
        <dbReference type="Proteomes" id="UP001281410"/>
    </source>
</evidence>
<dbReference type="PANTHER" id="PTHR36617">
    <property type="entry name" value="PROTEIN, PUTATIVE-RELATED"/>
    <property type="match status" value="1"/>
</dbReference>
<name>A0AAE0AGU8_9ROSI</name>
<dbReference type="EMBL" id="JANJYJ010000004">
    <property type="protein sequence ID" value="KAK3217811.1"/>
    <property type="molecule type" value="Genomic_DNA"/>
</dbReference>
<protein>
    <recommendedName>
        <fullName evidence="3">Reverse transcriptase zinc-binding domain-containing protein</fullName>
    </recommendedName>
</protein>
<dbReference type="Proteomes" id="UP001281410">
    <property type="component" value="Unassembled WGS sequence"/>
</dbReference>
<keyword evidence="2" id="KW-1185">Reference proteome</keyword>
<sequence length="164" mass="18446">MGVVVGNGKLASFWRDLKVAGCPLGEVFPRILALAVNKTGAVEEFDVWNGAVWQWKVGTMRPVLGWEEEVWLNFMEEVGKFKMRKSRPDTLIWKLTPSRQFSVCSVRREIEARKVEVTSLASGTALLWSGVVPPKVEIFLWLLAKRRLLVGDLLPKFKGGNMGC</sequence>
<reference evidence="1" key="1">
    <citation type="journal article" date="2023" name="Plant J.">
        <title>Genome sequences and population genomics provide insights into the demographic history, inbreeding, and mutation load of two 'living fossil' tree species of Dipteronia.</title>
        <authorList>
            <person name="Feng Y."/>
            <person name="Comes H.P."/>
            <person name="Chen J."/>
            <person name="Zhu S."/>
            <person name="Lu R."/>
            <person name="Zhang X."/>
            <person name="Li P."/>
            <person name="Qiu J."/>
            <person name="Olsen K.M."/>
            <person name="Qiu Y."/>
        </authorList>
    </citation>
    <scope>NUCLEOTIDE SEQUENCE</scope>
    <source>
        <strain evidence="1">NBL</strain>
    </source>
</reference>
<organism evidence="1 2">
    <name type="scientific">Dipteronia sinensis</name>
    <dbReference type="NCBI Taxonomy" id="43782"/>
    <lineage>
        <taxon>Eukaryota</taxon>
        <taxon>Viridiplantae</taxon>
        <taxon>Streptophyta</taxon>
        <taxon>Embryophyta</taxon>
        <taxon>Tracheophyta</taxon>
        <taxon>Spermatophyta</taxon>
        <taxon>Magnoliopsida</taxon>
        <taxon>eudicotyledons</taxon>
        <taxon>Gunneridae</taxon>
        <taxon>Pentapetalae</taxon>
        <taxon>rosids</taxon>
        <taxon>malvids</taxon>
        <taxon>Sapindales</taxon>
        <taxon>Sapindaceae</taxon>
        <taxon>Hippocastanoideae</taxon>
        <taxon>Acereae</taxon>
        <taxon>Dipteronia</taxon>
    </lineage>
</organism>
<gene>
    <name evidence="1" type="ORF">Dsin_011781</name>
</gene>
<comment type="caution">
    <text evidence="1">The sequence shown here is derived from an EMBL/GenBank/DDBJ whole genome shotgun (WGS) entry which is preliminary data.</text>
</comment>
<evidence type="ECO:0008006" key="3">
    <source>
        <dbReference type="Google" id="ProtNLM"/>
    </source>
</evidence>
<evidence type="ECO:0000313" key="1">
    <source>
        <dbReference type="EMBL" id="KAK3217811.1"/>
    </source>
</evidence>
<accession>A0AAE0AGU8</accession>